<dbReference type="AlphaFoldDB" id="A0A2P2MGP6"/>
<accession>A0A2P2MGP6</accession>
<name>A0A2P2MGP6_RHIMU</name>
<dbReference type="EMBL" id="GGEC01048853">
    <property type="protein sequence ID" value="MBX29337.1"/>
    <property type="molecule type" value="Transcribed_RNA"/>
</dbReference>
<feature type="region of interest" description="Disordered" evidence="1">
    <location>
        <begin position="1"/>
        <end position="24"/>
    </location>
</feature>
<proteinExistence type="predicted"/>
<evidence type="ECO:0000256" key="1">
    <source>
        <dbReference type="SAM" id="MobiDB-lite"/>
    </source>
</evidence>
<organism evidence="2">
    <name type="scientific">Rhizophora mucronata</name>
    <name type="common">Asiatic mangrove</name>
    <dbReference type="NCBI Taxonomy" id="61149"/>
    <lineage>
        <taxon>Eukaryota</taxon>
        <taxon>Viridiplantae</taxon>
        <taxon>Streptophyta</taxon>
        <taxon>Embryophyta</taxon>
        <taxon>Tracheophyta</taxon>
        <taxon>Spermatophyta</taxon>
        <taxon>Magnoliopsida</taxon>
        <taxon>eudicotyledons</taxon>
        <taxon>Gunneridae</taxon>
        <taxon>Pentapetalae</taxon>
        <taxon>rosids</taxon>
        <taxon>fabids</taxon>
        <taxon>Malpighiales</taxon>
        <taxon>Rhizophoraceae</taxon>
        <taxon>Rhizophora</taxon>
    </lineage>
</organism>
<sequence length="24" mass="2789">MTMVPQENKSMSKVYQSVEANCRK</sequence>
<protein>
    <submittedName>
        <fullName evidence="2">Uncharacterized protein</fullName>
    </submittedName>
</protein>
<reference evidence="2" key="1">
    <citation type="submission" date="2018-02" db="EMBL/GenBank/DDBJ databases">
        <title>Rhizophora mucronata_Transcriptome.</title>
        <authorList>
            <person name="Meera S.P."/>
            <person name="Sreeshan A."/>
            <person name="Augustine A."/>
        </authorList>
    </citation>
    <scope>NUCLEOTIDE SEQUENCE</scope>
    <source>
        <tissue evidence="2">Leaf</tissue>
    </source>
</reference>
<evidence type="ECO:0000313" key="2">
    <source>
        <dbReference type="EMBL" id="MBX29337.1"/>
    </source>
</evidence>